<name>A0A2P5HRD0_DIAHE</name>
<dbReference type="STRING" id="158607.A0A2P5HRD0"/>
<dbReference type="AlphaFoldDB" id="A0A2P5HRD0"/>
<accession>A0A2P5HRD0</accession>
<evidence type="ECO:0008006" key="3">
    <source>
        <dbReference type="Google" id="ProtNLM"/>
    </source>
</evidence>
<evidence type="ECO:0000313" key="1">
    <source>
        <dbReference type="EMBL" id="POS72821.1"/>
    </source>
</evidence>
<protein>
    <recommendedName>
        <fullName evidence="3">F-box domain-containing protein</fullName>
    </recommendedName>
</protein>
<dbReference type="InParanoid" id="A0A2P5HRD0"/>
<keyword evidence="2" id="KW-1185">Reference proteome</keyword>
<sequence>MSDQQVSENGSSELCRDLDKLSLSANDDSSTGMDASEQHKPFNFMDLPREIRNTIYRKALTKSDGAFLIGSEYCAERTCGRRAVLGHQLSPSSYRSTHPAEYAASARKLGILRTSKTVYSEAGMILYGEELHFIDMHKISLLRHVAVYGNHFNEHTDLMPSVFSLLKGAENLQSLCIPDIVEMRSPSRTCVRGNRKATLTDATISIASFDSMVVRNIAVKVYSRLYPYLRVAVPARGIDKVMEVLHGFDELLRSVHHLEGMDVLPAHIEGAKWTWKRKLYRKKVMGQEIERLVEADKN</sequence>
<dbReference type="PANTHER" id="PTHR42085">
    <property type="entry name" value="F-BOX DOMAIN-CONTAINING PROTEIN"/>
    <property type="match status" value="1"/>
</dbReference>
<comment type="caution">
    <text evidence="1">The sequence shown here is derived from an EMBL/GenBank/DDBJ whole genome shotgun (WGS) entry which is preliminary data.</text>
</comment>
<dbReference type="PANTHER" id="PTHR42085:SF2">
    <property type="entry name" value="F-BOX DOMAIN-CONTAINING PROTEIN"/>
    <property type="match status" value="1"/>
</dbReference>
<gene>
    <name evidence="1" type="ORF">DHEL01_v208779</name>
</gene>
<proteinExistence type="predicted"/>
<dbReference type="Proteomes" id="UP000094444">
    <property type="component" value="Unassembled WGS sequence"/>
</dbReference>
<organism evidence="1 2">
    <name type="scientific">Diaporthe helianthi</name>
    <dbReference type="NCBI Taxonomy" id="158607"/>
    <lineage>
        <taxon>Eukaryota</taxon>
        <taxon>Fungi</taxon>
        <taxon>Dikarya</taxon>
        <taxon>Ascomycota</taxon>
        <taxon>Pezizomycotina</taxon>
        <taxon>Sordariomycetes</taxon>
        <taxon>Sordariomycetidae</taxon>
        <taxon>Diaporthales</taxon>
        <taxon>Diaporthaceae</taxon>
        <taxon>Diaporthe</taxon>
    </lineage>
</organism>
<dbReference type="OrthoDB" id="62952at2759"/>
<dbReference type="InterPro" id="IPR038883">
    <property type="entry name" value="AN11006-like"/>
</dbReference>
<evidence type="ECO:0000313" key="2">
    <source>
        <dbReference type="Proteomes" id="UP000094444"/>
    </source>
</evidence>
<dbReference type="EMBL" id="MAVT02000917">
    <property type="protein sequence ID" value="POS72821.1"/>
    <property type="molecule type" value="Genomic_DNA"/>
</dbReference>
<reference evidence="1" key="1">
    <citation type="submission" date="2017-09" db="EMBL/GenBank/DDBJ databases">
        <title>Polyketide synthases of a Diaporthe helianthi virulent isolate.</title>
        <authorList>
            <person name="Baroncelli R."/>
        </authorList>
    </citation>
    <scope>NUCLEOTIDE SEQUENCE [LARGE SCALE GENOMIC DNA]</scope>
    <source>
        <strain evidence="1">7/96</strain>
    </source>
</reference>